<proteinExistence type="predicted"/>
<dbReference type="EMBL" id="JAXCGZ010023179">
    <property type="protein sequence ID" value="KAK7015894.1"/>
    <property type="molecule type" value="Genomic_DNA"/>
</dbReference>
<protein>
    <submittedName>
        <fullName evidence="2">Uncharacterized protein</fullName>
    </submittedName>
</protein>
<sequence length="133" mass="14894">MSSAKNIHHEDALDESDKRLSTLDDAKSSYELQIDDPEKLDKEIDLAFHLRHEARQWRVKAAQLLAEIVKGEQSNKQTSQGSDFGGSSNKSNSPANVHQVDGIEAQESVFGWVLSGRWIVLSRENFVVSQMLS</sequence>
<evidence type="ECO:0000313" key="2">
    <source>
        <dbReference type="EMBL" id="KAK7015894.1"/>
    </source>
</evidence>
<feature type="region of interest" description="Disordered" evidence="1">
    <location>
        <begin position="1"/>
        <end position="20"/>
    </location>
</feature>
<dbReference type="Proteomes" id="UP001381693">
    <property type="component" value="Unassembled WGS sequence"/>
</dbReference>
<keyword evidence="3" id="KW-1185">Reference proteome</keyword>
<dbReference type="AlphaFoldDB" id="A0AAN8WBV0"/>
<comment type="caution">
    <text evidence="2">The sequence shown here is derived from an EMBL/GenBank/DDBJ whole genome shotgun (WGS) entry which is preliminary data.</text>
</comment>
<organism evidence="2 3">
    <name type="scientific">Halocaridina rubra</name>
    <name type="common">Hawaiian red shrimp</name>
    <dbReference type="NCBI Taxonomy" id="373956"/>
    <lineage>
        <taxon>Eukaryota</taxon>
        <taxon>Metazoa</taxon>
        <taxon>Ecdysozoa</taxon>
        <taxon>Arthropoda</taxon>
        <taxon>Crustacea</taxon>
        <taxon>Multicrustacea</taxon>
        <taxon>Malacostraca</taxon>
        <taxon>Eumalacostraca</taxon>
        <taxon>Eucarida</taxon>
        <taxon>Decapoda</taxon>
        <taxon>Pleocyemata</taxon>
        <taxon>Caridea</taxon>
        <taxon>Atyoidea</taxon>
        <taxon>Atyidae</taxon>
        <taxon>Halocaridina</taxon>
    </lineage>
</organism>
<evidence type="ECO:0000256" key="1">
    <source>
        <dbReference type="SAM" id="MobiDB-lite"/>
    </source>
</evidence>
<feature type="region of interest" description="Disordered" evidence="1">
    <location>
        <begin position="70"/>
        <end position="100"/>
    </location>
</feature>
<reference evidence="2 3" key="1">
    <citation type="submission" date="2023-11" db="EMBL/GenBank/DDBJ databases">
        <title>Halocaridina rubra genome assembly.</title>
        <authorList>
            <person name="Smith C."/>
        </authorList>
    </citation>
    <scope>NUCLEOTIDE SEQUENCE [LARGE SCALE GENOMIC DNA]</scope>
    <source>
        <strain evidence="2">EP-1</strain>
        <tissue evidence="2">Whole</tissue>
    </source>
</reference>
<evidence type="ECO:0000313" key="3">
    <source>
        <dbReference type="Proteomes" id="UP001381693"/>
    </source>
</evidence>
<gene>
    <name evidence="2" type="ORF">SK128_024768</name>
</gene>
<name>A0AAN8WBV0_HALRR</name>
<feature type="compositionally biased region" description="Basic and acidic residues" evidence="1">
    <location>
        <begin position="7"/>
        <end position="20"/>
    </location>
</feature>
<accession>A0AAN8WBV0</accession>
<feature type="compositionally biased region" description="Polar residues" evidence="1">
    <location>
        <begin position="72"/>
        <end position="96"/>
    </location>
</feature>